<dbReference type="InterPro" id="IPR027268">
    <property type="entry name" value="Peptidase_M4/M1_CTD_sf"/>
</dbReference>
<protein>
    <recommendedName>
        <fullName evidence="1">Peptidase M1 membrane alanine aminopeptidase domain-containing protein</fullName>
    </recommendedName>
</protein>
<dbReference type="SUPFAM" id="SSF55486">
    <property type="entry name" value="Metalloproteases ('zincins'), catalytic domain"/>
    <property type="match status" value="1"/>
</dbReference>
<dbReference type="GO" id="GO:0008237">
    <property type="term" value="F:metallopeptidase activity"/>
    <property type="evidence" value="ECO:0007669"/>
    <property type="project" value="InterPro"/>
</dbReference>
<comment type="caution">
    <text evidence="2">The sequence shown here is derived from an EMBL/GenBank/DDBJ whole genome shotgun (WGS) entry which is preliminary data.</text>
</comment>
<keyword evidence="3" id="KW-1185">Reference proteome</keyword>
<gene>
    <name evidence="2" type="ORF">BST99_03685</name>
</gene>
<accession>A0A2S7T4W0</accession>
<dbReference type="RefSeq" id="WP_146106192.1">
    <property type="nucleotide sequence ID" value="NZ_MQVX01000001.1"/>
</dbReference>
<proteinExistence type="predicted"/>
<dbReference type="Pfam" id="PF01433">
    <property type="entry name" value="Peptidase_M1"/>
    <property type="match status" value="1"/>
</dbReference>
<evidence type="ECO:0000259" key="1">
    <source>
        <dbReference type="Pfam" id="PF01433"/>
    </source>
</evidence>
<dbReference type="Gene3D" id="1.10.390.10">
    <property type="entry name" value="Neutral Protease Domain 2"/>
    <property type="match status" value="1"/>
</dbReference>
<evidence type="ECO:0000313" key="2">
    <source>
        <dbReference type="EMBL" id="PQJ14953.1"/>
    </source>
</evidence>
<dbReference type="EMBL" id="MQVX01000001">
    <property type="protein sequence ID" value="PQJ14953.1"/>
    <property type="molecule type" value="Genomic_DNA"/>
</dbReference>
<dbReference type="AlphaFoldDB" id="A0A2S7T4W0"/>
<dbReference type="InterPro" id="IPR014782">
    <property type="entry name" value="Peptidase_M1_dom"/>
</dbReference>
<sequence>MLDKALQLKQGVSQSLLDPGSSSLTFYEKGAWALRMLREKVGDKAFKESMSRVLQKYRFKNLRVDQFLDEMTWQDEGDRTLFEENWLKSIDFPWTEVSRWLVQKNPDIGTFLGMQEQLSALQKGVEKDSLFLHFWRREMPSPLRIRLLRGQEDRLPIEEYWKALKDLHTAESAPDRELRRALLFGLNTEDPSEVQQEFYRTFLNEEDPVVGYHLLYNLWRWFPAGRSTLLDSSKRLIPFMVDEFALIWNLLNLAGAQSLEEAEPYIKQLKELTTPAYPAEVRLMATNQLSTSFGNRTPFILNAYLRLSVHHKWRIRKAAGQQILELLKDPMIRQQYEKDLPERSEQEQKRLRELLELSKSTE</sequence>
<name>A0A2S7T4W0_9FLAO</name>
<organism evidence="2 3">
    <name type="scientific">Aureicoccus marinus</name>
    <dbReference type="NCBI Taxonomy" id="754435"/>
    <lineage>
        <taxon>Bacteria</taxon>
        <taxon>Pseudomonadati</taxon>
        <taxon>Bacteroidota</taxon>
        <taxon>Flavobacteriia</taxon>
        <taxon>Flavobacteriales</taxon>
        <taxon>Flavobacteriaceae</taxon>
        <taxon>Aureicoccus</taxon>
    </lineage>
</organism>
<dbReference type="GO" id="GO:0008270">
    <property type="term" value="F:zinc ion binding"/>
    <property type="evidence" value="ECO:0007669"/>
    <property type="project" value="InterPro"/>
</dbReference>
<dbReference type="OrthoDB" id="1292386at2"/>
<dbReference type="Proteomes" id="UP000239366">
    <property type="component" value="Unassembled WGS sequence"/>
</dbReference>
<reference evidence="3" key="1">
    <citation type="submission" date="2016-11" db="EMBL/GenBank/DDBJ databases">
        <title>Trade-off between light-utilization and light-protection in marine flavobacteria.</title>
        <authorList>
            <person name="Kumagai Y."/>
            <person name="Yoshizawa S."/>
            <person name="Kogure K."/>
        </authorList>
    </citation>
    <scope>NUCLEOTIDE SEQUENCE [LARGE SCALE GENOMIC DNA]</scope>
    <source>
        <strain evidence="3">SG-18</strain>
    </source>
</reference>
<evidence type="ECO:0000313" key="3">
    <source>
        <dbReference type="Proteomes" id="UP000239366"/>
    </source>
</evidence>
<feature type="domain" description="Peptidase M1 membrane alanine aminopeptidase" evidence="1">
    <location>
        <begin position="25"/>
        <end position="73"/>
    </location>
</feature>